<dbReference type="Proteomes" id="UP000011592">
    <property type="component" value="Unassembled WGS sequence"/>
</dbReference>
<evidence type="ECO:0000313" key="4">
    <source>
        <dbReference type="EMBL" id="ELY80271.1"/>
    </source>
</evidence>
<dbReference type="PANTHER" id="PTHR33393:SF11">
    <property type="entry name" value="POLYGLUTAMINE SYNTHESIS ACCESSORY PROTEIN RV0574C-RELATED"/>
    <property type="match status" value="1"/>
</dbReference>
<gene>
    <name evidence="4" type="ORF">C486_09115</name>
</gene>
<dbReference type="RefSeq" id="WP_008455177.1">
    <property type="nucleotide sequence ID" value="NZ_AOIJ01000047.1"/>
</dbReference>
<evidence type="ECO:0000313" key="5">
    <source>
        <dbReference type="Proteomes" id="UP000011592"/>
    </source>
</evidence>
<dbReference type="SMART" id="SM00854">
    <property type="entry name" value="PGA_cap"/>
    <property type="match status" value="1"/>
</dbReference>
<dbReference type="InterPro" id="IPR019079">
    <property type="entry name" value="Capsule_synth_CapA"/>
</dbReference>
<dbReference type="PATRIC" id="fig|1230459.4.peg.1820"/>
<comment type="caution">
    <text evidence="4">The sequence shown here is derived from an EMBL/GenBank/DDBJ whole genome shotgun (WGS) entry which is preliminary data.</text>
</comment>
<dbReference type="InterPro" id="IPR029052">
    <property type="entry name" value="Metallo-depent_PP-like"/>
</dbReference>
<dbReference type="Gene3D" id="3.60.21.10">
    <property type="match status" value="1"/>
</dbReference>
<feature type="domain" description="Capsule synthesis protein CapA" evidence="3">
    <location>
        <begin position="4"/>
        <end position="275"/>
    </location>
</feature>
<organism evidence="4 5">
    <name type="scientific">Natrinema gari JCM 14663</name>
    <dbReference type="NCBI Taxonomy" id="1230459"/>
    <lineage>
        <taxon>Archaea</taxon>
        <taxon>Methanobacteriati</taxon>
        <taxon>Methanobacteriota</taxon>
        <taxon>Stenosarchaea group</taxon>
        <taxon>Halobacteria</taxon>
        <taxon>Halobacteriales</taxon>
        <taxon>Natrialbaceae</taxon>
        <taxon>Natrinema</taxon>
    </lineage>
</organism>
<dbReference type="CDD" id="cd07381">
    <property type="entry name" value="MPP_CapA"/>
    <property type="match status" value="1"/>
</dbReference>
<reference evidence="4 5" key="1">
    <citation type="journal article" date="2014" name="PLoS Genet.">
        <title>Phylogenetically driven sequencing of extremely halophilic archaea reveals strategies for static and dynamic osmo-response.</title>
        <authorList>
            <person name="Becker E.A."/>
            <person name="Seitzer P.M."/>
            <person name="Tritt A."/>
            <person name="Larsen D."/>
            <person name="Krusor M."/>
            <person name="Yao A.I."/>
            <person name="Wu D."/>
            <person name="Madern D."/>
            <person name="Eisen J.A."/>
            <person name="Darling A.E."/>
            <person name="Facciotti M.T."/>
        </authorList>
    </citation>
    <scope>NUCLEOTIDE SEQUENCE [LARGE SCALE GENOMIC DNA]</scope>
    <source>
        <strain evidence="4 5">JCM 14663</strain>
    </source>
</reference>
<sequence>MSRRIGFTGDVMLGRLVDDRQHDRPVDAVWGTVCERLRELDGLVINLECVLSTRGRQWQRTHRPFHFRADPEWAIPALERAGVDICALANNHVLDYEEVALRDTIDALDDAGIAHAGAGATIDEALAPAVRTIGGSDAAGDPSGPESDATPAAGNDGLDIALISLTDNTPEYAADDDSPGTARIEIDVDDQATRRRVREALERARETNPDLLVASLHWGPNMVTEPPASFRDFGRWLVENGVDVIHGHSAHVVQGIERYNGSPIIYDAGDFVDDYRVDEEMHNDRSFLFVLTVTPDGRPIELRLQPTVIDGCAVHEAGPEAAAWARERMRTLSAPFGTEFDRDGDALVLPLEN</sequence>
<protein>
    <submittedName>
        <fullName evidence="4">Capsule synthesis protein, CapA</fullName>
    </submittedName>
</protein>
<evidence type="ECO:0000256" key="1">
    <source>
        <dbReference type="ARBA" id="ARBA00005662"/>
    </source>
</evidence>
<dbReference type="InterPro" id="IPR052169">
    <property type="entry name" value="CW_Biosynth-Accessory"/>
</dbReference>
<dbReference type="Pfam" id="PF09587">
    <property type="entry name" value="PGA_cap"/>
    <property type="match status" value="1"/>
</dbReference>
<comment type="similarity">
    <text evidence="1">Belongs to the CapA family.</text>
</comment>
<evidence type="ECO:0000256" key="2">
    <source>
        <dbReference type="SAM" id="MobiDB-lite"/>
    </source>
</evidence>
<dbReference type="PANTHER" id="PTHR33393">
    <property type="entry name" value="POLYGLUTAMINE SYNTHESIS ACCESSORY PROTEIN RV0574C-RELATED"/>
    <property type="match status" value="1"/>
</dbReference>
<name>L9Z2Y8_9EURY</name>
<dbReference type="SUPFAM" id="SSF56300">
    <property type="entry name" value="Metallo-dependent phosphatases"/>
    <property type="match status" value="1"/>
</dbReference>
<keyword evidence="5" id="KW-1185">Reference proteome</keyword>
<dbReference type="EMBL" id="AOIJ01000047">
    <property type="protein sequence ID" value="ELY80271.1"/>
    <property type="molecule type" value="Genomic_DNA"/>
</dbReference>
<evidence type="ECO:0000259" key="3">
    <source>
        <dbReference type="SMART" id="SM00854"/>
    </source>
</evidence>
<accession>L9Z2Y8</accession>
<dbReference type="AlphaFoldDB" id="L9Z2Y8"/>
<feature type="region of interest" description="Disordered" evidence="2">
    <location>
        <begin position="133"/>
        <end position="155"/>
    </location>
</feature>
<proteinExistence type="inferred from homology"/>